<accession>A0ABS1LZ64</accession>
<proteinExistence type="predicted"/>
<dbReference type="InterPro" id="IPR001466">
    <property type="entry name" value="Beta-lactam-related"/>
</dbReference>
<dbReference type="RefSeq" id="WP_201944070.1">
    <property type="nucleotide sequence ID" value="NZ_JAERRJ010000002.1"/>
</dbReference>
<dbReference type="InterPro" id="IPR050491">
    <property type="entry name" value="AmpC-like"/>
</dbReference>
<keyword evidence="1" id="KW-0732">Signal</keyword>
<sequence length="380" mass="39971">MRIAPSVLVIAAVLAASGCSVMDMDSPPQIAPSAVTVSPTRVDQVRADIDEIVRSGIAGVLATLTENGQTVTLTAGVADIATGAPIPMAPPQQVRVGSIGKTFVATIIMQLVGEGKIRLDDSIEVYLPGKVTGNGVDGRAITVRQILQHRSGLPEFSSDAEIDEYRAGLRGQTMTPEQELAIALRNPAQFAPGARFEYTNTNYLIAAMIIEKVTGSTYSEELTRRVTAALPLPDTYLPAAGELDIRGPHPKGYATIDGVRTDVSRIEPSVPWASGALVSTGADINHFYMSLLAGKLMAGTQLEEMIAGESQMEGSAFKYGLGIGSMRLSCGAQYFGHTGGIFGYLTVAGATPEGRAVTITLTEPPSSPPDTEKLLEHALC</sequence>
<evidence type="ECO:0000313" key="3">
    <source>
        <dbReference type="EMBL" id="MBL1073708.1"/>
    </source>
</evidence>
<protein>
    <submittedName>
        <fullName evidence="3">Beta-lactamase family protein</fullName>
    </submittedName>
</protein>
<feature type="chain" id="PRO_5046030753" evidence="1">
    <location>
        <begin position="23"/>
        <end position="380"/>
    </location>
</feature>
<dbReference type="PANTHER" id="PTHR46825:SF7">
    <property type="entry name" value="D-ALANYL-D-ALANINE CARBOXYPEPTIDASE"/>
    <property type="match status" value="1"/>
</dbReference>
<gene>
    <name evidence="3" type="ORF">JK358_04820</name>
</gene>
<evidence type="ECO:0000256" key="1">
    <source>
        <dbReference type="SAM" id="SignalP"/>
    </source>
</evidence>
<feature type="signal peptide" evidence="1">
    <location>
        <begin position="1"/>
        <end position="22"/>
    </location>
</feature>
<dbReference type="Gene3D" id="3.40.710.10">
    <property type="entry name" value="DD-peptidase/beta-lactamase superfamily"/>
    <property type="match status" value="1"/>
</dbReference>
<dbReference type="EMBL" id="JAERRJ010000002">
    <property type="protein sequence ID" value="MBL1073708.1"/>
    <property type="molecule type" value="Genomic_DNA"/>
</dbReference>
<name>A0ABS1LZ64_9NOCA</name>
<dbReference type="PROSITE" id="PS51257">
    <property type="entry name" value="PROKAR_LIPOPROTEIN"/>
    <property type="match status" value="1"/>
</dbReference>
<keyword evidence="4" id="KW-1185">Reference proteome</keyword>
<dbReference type="PANTHER" id="PTHR46825">
    <property type="entry name" value="D-ALANYL-D-ALANINE-CARBOXYPEPTIDASE/ENDOPEPTIDASE AMPH"/>
    <property type="match status" value="1"/>
</dbReference>
<organism evidence="3 4">
    <name type="scientific">Nocardia acididurans</name>
    <dbReference type="NCBI Taxonomy" id="2802282"/>
    <lineage>
        <taxon>Bacteria</taxon>
        <taxon>Bacillati</taxon>
        <taxon>Actinomycetota</taxon>
        <taxon>Actinomycetes</taxon>
        <taxon>Mycobacteriales</taxon>
        <taxon>Nocardiaceae</taxon>
        <taxon>Nocardia</taxon>
    </lineage>
</organism>
<evidence type="ECO:0000313" key="4">
    <source>
        <dbReference type="Proteomes" id="UP000602198"/>
    </source>
</evidence>
<feature type="domain" description="Beta-lactamase-related" evidence="2">
    <location>
        <begin position="48"/>
        <end position="370"/>
    </location>
</feature>
<dbReference type="InterPro" id="IPR012338">
    <property type="entry name" value="Beta-lactam/transpept-like"/>
</dbReference>
<dbReference type="Pfam" id="PF00144">
    <property type="entry name" value="Beta-lactamase"/>
    <property type="match status" value="1"/>
</dbReference>
<dbReference type="SUPFAM" id="SSF56601">
    <property type="entry name" value="beta-lactamase/transpeptidase-like"/>
    <property type="match status" value="1"/>
</dbReference>
<comment type="caution">
    <text evidence="3">The sequence shown here is derived from an EMBL/GenBank/DDBJ whole genome shotgun (WGS) entry which is preliminary data.</text>
</comment>
<dbReference type="Proteomes" id="UP000602198">
    <property type="component" value="Unassembled WGS sequence"/>
</dbReference>
<reference evidence="3 4" key="1">
    <citation type="submission" date="2021-01" db="EMBL/GenBank/DDBJ databases">
        <title>WGS of actinomycetes isolated from Thailand.</title>
        <authorList>
            <person name="Thawai C."/>
        </authorList>
    </citation>
    <scope>NUCLEOTIDE SEQUENCE [LARGE SCALE GENOMIC DNA]</scope>
    <source>
        <strain evidence="3 4">LPG 2</strain>
    </source>
</reference>
<evidence type="ECO:0000259" key="2">
    <source>
        <dbReference type="Pfam" id="PF00144"/>
    </source>
</evidence>